<keyword evidence="4" id="KW-1185">Reference proteome</keyword>
<name>A0A9X2RR72_STRMQ</name>
<proteinExistence type="predicted"/>
<protein>
    <recommendedName>
        <fullName evidence="5">Mercury transporter</fullName>
    </recommendedName>
</protein>
<reference evidence="3" key="1">
    <citation type="submission" date="2022-06" db="EMBL/GenBank/DDBJ databases">
        <title>WGS of actinobacteria.</title>
        <authorList>
            <person name="Thawai C."/>
        </authorList>
    </citation>
    <scope>NUCLEOTIDE SEQUENCE</scope>
    <source>
        <strain evidence="3">DSM 42010</strain>
    </source>
</reference>
<evidence type="ECO:0000256" key="2">
    <source>
        <dbReference type="SAM" id="Phobius"/>
    </source>
</evidence>
<evidence type="ECO:0000313" key="3">
    <source>
        <dbReference type="EMBL" id="MCQ8828071.1"/>
    </source>
</evidence>
<gene>
    <name evidence="3" type="ORF">NQU54_02940</name>
</gene>
<dbReference type="Proteomes" id="UP001142400">
    <property type="component" value="Unassembled WGS sequence"/>
</dbReference>
<feature type="compositionally biased region" description="Basic and acidic residues" evidence="1">
    <location>
        <begin position="97"/>
        <end position="106"/>
    </location>
</feature>
<feature type="transmembrane region" description="Helical" evidence="2">
    <location>
        <begin position="15"/>
        <end position="38"/>
    </location>
</feature>
<feature type="region of interest" description="Disordered" evidence="1">
    <location>
        <begin position="85"/>
        <end position="106"/>
    </location>
</feature>
<dbReference type="AlphaFoldDB" id="A0A9X2RR72"/>
<dbReference type="EMBL" id="JANIIC010000003">
    <property type="protein sequence ID" value="MCQ8828071.1"/>
    <property type="molecule type" value="Genomic_DNA"/>
</dbReference>
<evidence type="ECO:0008006" key="5">
    <source>
        <dbReference type="Google" id="ProtNLM"/>
    </source>
</evidence>
<keyword evidence="2" id="KW-1133">Transmembrane helix</keyword>
<evidence type="ECO:0000256" key="1">
    <source>
        <dbReference type="SAM" id="MobiDB-lite"/>
    </source>
</evidence>
<comment type="caution">
    <text evidence="3">The sequence shown here is derived from an EMBL/GenBank/DDBJ whole genome shotgun (WGS) entry which is preliminary data.</text>
</comment>
<dbReference type="RefSeq" id="WP_257629607.1">
    <property type="nucleotide sequence ID" value="NZ_JANIIC010000003.1"/>
</dbReference>
<keyword evidence="2" id="KW-0812">Transmembrane</keyword>
<keyword evidence="2" id="KW-0472">Membrane</keyword>
<feature type="transmembrane region" description="Helical" evidence="2">
    <location>
        <begin position="50"/>
        <end position="69"/>
    </location>
</feature>
<organism evidence="3 4">
    <name type="scientific">Streptomyces malaysiensis subsp. samsunensis</name>
    <dbReference type="NCBI Taxonomy" id="459658"/>
    <lineage>
        <taxon>Bacteria</taxon>
        <taxon>Bacillati</taxon>
        <taxon>Actinomycetota</taxon>
        <taxon>Actinomycetes</taxon>
        <taxon>Kitasatosporales</taxon>
        <taxon>Streptomycetaceae</taxon>
        <taxon>Streptomyces</taxon>
        <taxon>Streptomyces violaceusniger group</taxon>
    </lineage>
</organism>
<sequence length="106" mass="10464">MTASSSPGPSRDRGLLGVGAAAVAACAVCCAGPLLAVLGGVGLASAVGALWMPGLAALVAVSGLGVLMVRRRRRRAVCRTAPARTDLGMPTVGPSPERSEVAKTGR</sequence>
<dbReference type="Gene3D" id="1.10.287.910">
    <property type="entry name" value="bacterial mercury transporter, merf"/>
    <property type="match status" value="1"/>
</dbReference>
<evidence type="ECO:0000313" key="4">
    <source>
        <dbReference type="Proteomes" id="UP001142400"/>
    </source>
</evidence>
<accession>A0A9X2RR72</accession>